<proteinExistence type="predicted"/>
<dbReference type="AlphaFoldDB" id="A0A811USK1"/>
<evidence type="ECO:0000313" key="2">
    <source>
        <dbReference type="EMBL" id="CAD7000915.1"/>
    </source>
</evidence>
<protein>
    <submittedName>
        <fullName evidence="2">(Mediterranean fruit fly) hypothetical protein</fullName>
    </submittedName>
</protein>
<keyword evidence="3" id="KW-1185">Reference proteome</keyword>
<dbReference type="EMBL" id="CAJHJT010000023">
    <property type="protein sequence ID" value="CAD7000915.1"/>
    <property type="molecule type" value="Genomic_DNA"/>
</dbReference>
<organism evidence="2 3">
    <name type="scientific">Ceratitis capitata</name>
    <name type="common">Mediterranean fruit fly</name>
    <name type="synonym">Tephritis capitata</name>
    <dbReference type="NCBI Taxonomy" id="7213"/>
    <lineage>
        <taxon>Eukaryota</taxon>
        <taxon>Metazoa</taxon>
        <taxon>Ecdysozoa</taxon>
        <taxon>Arthropoda</taxon>
        <taxon>Hexapoda</taxon>
        <taxon>Insecta</taxon>
        <taxon>Pterygota</taxon>
        <taxon>Neoptera</taxon>
        <taxon>Endopterygota</taxon>
        <taxon>Diptera</taxon>
        <taxon>Brachycera</taxon>
        <taxon>Muscomorpha</taxon>
        <taxon>Tephritoidea</taxon>
        <taxon>Tephritidae</taxon>
        <taxon>Ceratitis</taxon>
        <taxon>Ceratitis</taxon>
    </lineage>
</organism>
<dbReference type="Proteomes" id="UP000606786">
    <property type="component" value="Unassembled WGS sequence"/>
</dbReference>
<evidence type="ECO:0000313" key="3">
    <source>
        <dbReference type="Proteomes" id="UP000606786"/>
    </source>
</evidence>
<reference evidence="2" key="1">
    <citation type="submission" date="2020-11" db="EMBL/GenBank/DDBJ databases">
        <authorList>
            <person name="Whitehead M."/>
        </authorList>
    </citation>
    <scope>NUCLEOTIDE SEQUENCE</scope>
    <source>
        <strain evidence="2">EGII</strain>
    </source>
</reference>
<name>A0A811USK1_CERCA</name>
<feature type="region of interest" description="Disordered" evidence="1">
    <location>
        <begin position="126"/>
        <end position="145"/>
    </location>
</feature>
<sequence>MEQTKAAYDKCVNAIGNEDTLATVKVKQATTLPLSLISFVLDASYRTHSNFSVYVEKDSPSTSAPASNIFNSLAVPPYDSLIFTAPLSKWESTLTDKTTVPKWRQMNDFLYQRLKLLESVLDVKCQSSSNGPYRPTRTSTQPSLQPGKSKFALVTSLLQPTCVSCRVFICSNRLPASPLGKWESTLTDKTTVPKWRQMNDFLYQRLKLLESVLDVKCQSSSNGPYRPTKTSTQPSLQPGKSKFALVTSVSQPTCVSCRVFICSNRLPAAPLGKWESTLTDKTTVPKWLQMNDFLYQRLKLLESVLDVKCQSSSNGPYRRRRVFNQAILNLL</sequence>
<comment type="caution">
    <text evidence="2">The sequence shown here is derived from an EMBL/GenBank/DDBJ whole genome shotgun (WGS) entry which is preliminary data.</text>
</comment>
<gene>
    <name evidence="2" type="ORF">CCAP1982_LOCUS9390</name>
</gene>
<accession>A0A811USK1</accession>
<evidence type="ECO:0000256" key="1">
    <source>
        <dbReference type="SAM" id="MobiDB-lite"/>
    </source>
</evidence>